<proteinExistence type="predicted"/>
<reference evidence="6 7" key="1">
    <citation type="submission" date="2025-05" db="UniProtKB">
        <authorList>
            <consortium name="RefSeq"/>
        </authorList>
    </citation>
    <scope>IDENTIFICATION</scope>
    <source>
        <tissue evidence="6 7">Adult</tissue>
    </source>
</reference>
<keyword evidence="5" id="KW-1185">Reference proteome</keyword>
<feature type="compositionally biased region" description="Low complexity" evidence="3">
    <location>
        <begin position="509"/>
        <end position="529"/>
    </location>
</feature>
<keyword evidence="1" id="KW-1015">Disulfide bond</keyword>
<dbReference type="RefSeq" id="XP_049309992.1">
    <property type="nucleotide sequence ID" value="XM_049454035.1"/>
</dbReference>
<dbReference type="PROSITE" id="PS50068">
    <property type="entry name" value="LDLRA_2"/>
    <property type="match status" value="1"/>
</dbReference>
<feature type="compositionally biased region" description="Low complexity" evidence="3">
    <location>
        <begin position="359"/>
        <end position="384"/>
    </location>
</feature>
<evidence type="ECO:0000256" key="2">
    <source>
        <dbReference type="PROSITE-ProRule" id="PRU00124"/>
    </source>
</evidence>
<comment type="caution">
    <text evidence="2">Lacks conserved residue(s) required for the propagation of feature annotation.</text>
</comment>
<dbReference type="InterPro" id="IPR023415">
    <property type="entry name" value="LDLR_class-A_CS"/>
</dbReference>
<accession>A0ABM3JL74</accession>
<feature type="compositionally biased region" description="Low complexity" evidence="3">
    <location>
        <begin position="547"/>
        <end position="572"/>
    </location>
</feature>
<dbReference type="RefSeq" id="XP_049309993.1">
    <property type="nucleotide sequence ID" value="XM_049454036.1"/>
</dbReference>
<feature type="region of interest" description="Disordered" evidence="3">
    <location>
        <begin position="339"/>
        <end position="395"/>
    </location>
</feature>
<evidence type="ECO:0000313" key="6">
    <source>
        <dbReference type="RefSeq" id="XP_049309988.1"/>
    </source>
</evidence>
<feature type="signal peptide" evidence="4">
    <location>
        <begin position="1"/>
        <end position="21"/>
    </location>
</feature>
<dbReference type="PANTHER" id="PTHR21105">
    <property type="entry name" value="GH16255P"/>
    <property type="match status" value="1"/>
</dbReference>
<evidence type="ECO:0000313" key="5">
    <source>
        <dbReference type="Proteomes" id="UP001652620"/>
    </source>
</evidence>
<dbReference type="SUPFAM" id="SSF57424">
    <property type="entry name" value="LDL receptor-like module"/>
    <property type="match status" value="1"/>
</dbReference>
<feature type="region of interest" description="Disordered" evidence="3">
    <location>
        <begin position="431"/>
        <end position="450"/>
    </location>
</feature>
<dbReference type="PROSITE" id="PS01209">
    <property type="entry name" value="LDLRA_1"/>
    <property type="match status" value="1"/>
</dbReference>
<evidence type="ECO:0000313" key="9">
    <source>
        <dbReference type="RefSeq" id="XP_049309991.1"/>
    </source>
</evidence>
<dbReference type="RefSeq" id="XP_049309990.1">
    <property type="nucleotide sequence ID" value="XM_049454033.1"/>
</dbReference>
<sequence>MFYSLVQTIVCVLLIQAGIYALHLNGPSANSNGASLGSGGGGGAGLGVNAPTSHGGSGAAQLNAAVNTNQMLNILSANQHAQHLHAGGSGSGSGGGGGGGVGIGLSRTLSNAAVNPLGNAGRLTQELADRAQLERERLMLLGLAKQTALANGGTGHHGRPIITGRIQMSPVDDVESDYSSLLLPQTRGPLYGSVVKEPAAVEDDEYVDEEQREYDRARLASGAHRKYEYGRIVEPAEREEYAEPQPIDELDELIEAEPEMDDVLSDLESYQYLDELLPPEHRSLWGDDGLGYGIAGGNSRPHHLNDGFPLLLNPYRTLEELENSPSHTLQEIFEKESHDKAETKAHRQHASHPTHEQQKQQQQQYEQQQQQTRHQQPTQPQQQYTFSGGYGVDYNNNMQQKWQRKRSQQQQQQRQLQQWQRNIFGQQLKQQQLHHFGTQPQRHSKLSLANSEATATKHIPLNGSTNDLNNNNNNSNNKLSSALNALATQQQSSSAPIITSGVAAIKSDQLQQQQRQQQQQQVDEPTQQQVGKISTADAESPATGLSKAAAKLKAQQQQQQQHKKQQTPSQKQDSFLHPNHKRSGSVGGASAANGMSAAAAAAATNGYSSIASQLMLRTARGQRQYDVPQIECPTAMDGMERFACPTPDVQGRYRCIDDHVLCDGFIDCPEGEDEDRRSCMFYKTVKAHLDVLADALLRWARGR</sequence>
<organism evidence="5 6">
    <name type="scientific">Bactrocera dorsalis</name>
    <name type="common">Oriental fruit fly</name>
    <name type="synonym">Dacus dorsalis</name>
    <dbReference type="NCBI Taxonomy" id="27457"/>
    <lineage>
        <taxon>Eukaryota</taxon>
        <taxon>Metazoa</taxon>
        <taxon>Ecdysozoa</taxon>
        <taxon>Arthropoda</taxon>
        <taxon>Hexapoda</taxon>
        <taxon>Insecta</taxon>
        <taxon>Pterygota</taxon>
        <taxon>Neoptera</taxon>
        <taxon>Endopterygota</taxon>
        <taxon>Diptera</taxon>
        <taxon>Brachycera</taxon>
        <taxon>Muscomorpha</taxon>
        <taxon>Tephritoidea</taxon>
        <taxon>Tephritidae</taxon>
        <taxon>Bactrocera</taxon>
        <taxon>Bactrocera</taxon>
    </lineage>
</organism>
<dbReference type="InterPro" id="IPR036055">
    <property type="entry name" value="LDL_receptor-like_sf"/>
</dbReference>
<evidence type="ECO:0000313" key="7">
    <source>
        <dbReference type="RefSeq" id="XP_049309989.1"/>
    </source>
</evidence>
<feature type="region of interest" description="Disordered" evidence="3">
    <location>
        <begin position="509"/>
        <end position="591"/>
    </location>
</feature>
<evidence type="ECO:0000313" key="10">
    <source>
        <dbReference type="RefSeq" id="XP_049309992.1"/>
    </source>
</evidence>
<dbReference type="CDD" id="cd00112">
    <property type="entry name" value="LDLa"/>
    <property type="match status" value="1"/>
</dbReference>
<evidence type="ECO:0000256" key="3">
    <source>
        <dbReference type="SAM" id="MobiDB-lite"/>
    </source>
</evidence>
<gene>
    <name evidence="6 7 8 9 10 11" type="primary">LOC105222686</name>
</gene>
<keyword evidence="4" id="KW-0732">Signal</keyword>
<dbReference type="RefSeq" id="XP_049309989.1">
    <property type="nucleotide sequence ID" value="XM_049454032.1"/>
</dbReference>
<protein>
    <submittedName>
        <fullName evidence="6 7">Homeotic protein female sterile isoform X1</fullName>
    </submittedName>
</protein>
<evidence type="ECO:0000313" key="8">
    <source>
        <dbReference type="RefSeq" id="XP_049309990.1"/>
    </source>
</evidence>
<evidence type="ECO:0000256" key="4">
    <source>
        <dbReference type="SAM" id="SignalP"/>
    </source>
</evidence>
<dbReference type="Proteomes" id="UP001652620">
    <property type="component" value="Chromosome 3"/>
</dbReference>
<dbReference type="InterPro" id="IPR002172">
    <property type="entry name" value="LDrepeatLR_classA_rpt"/>
</dbReference>
<dbReference type="GeneID" id="105222686"/>
<dbReference type="RefSeq" id="XP_049309988.1">
    <property type="nucleotide sequence ID" value="XM_049454031.1"/>
</dbReference>
<dbReference type="RefSeq" id="XP_049309991.1">
    <property type="nucleotide sequence ID" value="XM_049454034.1"/>
</dbReference>
<name>A0ABM3JL74_BACDO</name>
<evidence type="ECO:0000256" key="1">
    <source>
        <dbReference type="ARBA" id="ARBA00023157"/>
    </source>
</evidence>
<dbReference type="Gene3D" id="4.10.400.10">
    <property type="entry name" value="Low-density Lipoprotein Receptor"/>
    <property type="match status" value="1"/>
</dbReference>
<dbReference type="PANTHER" id="PTHR21105:SF0">
    <property type="entry name" value="GH16255P"/>
    <property type="match status" value="1"/>
</dbReference>
<evidence type="ECO:0000313" key="11">
    <source>
        <dbReference type="RefSeq" id="XP_049309993.1"/>
    </source>
</evidence>
<feature type="chain" id="PRO_5045024748" evidence="4">
    <location>
        <begin position="22"/>
        <end position="703"/>
    </location>
</feature>